<dbReference type="PIRSF" id="PIRSF036625">
    <property type="entry name" value="GAF_ANTAR"/>
    <property type="match status" value="1"/>
</dbReference>
<dbReference type="RefSeq" id="WP_139177058.1">
    <property type="nucleotide sequence ID" value="NZ_FNHE01000003.1"/>
</dbReference>
<dbReference type="Gene3D" id="1.10.10.10">
    <property type="entry name" value="Winged helix-like DNA-binding domain superfamily/Winged helix DNA-binding domain"/>
    <property type="match status" value="1"/>
</dbReference>
<dbReference type="SMART" id="SM00065">
    <property type="entry name" value="GAF"/>
    <property type="match status" value="1"/>
</dbReference>
<keyword evidence="4" id="KW-0804">Transcription</keyword>
<dbReference type="InterPro" id="IPR005561">
    <property type="entry name" value="ANTAR"/>
</dbReference>
<sequence>MVAEMSNFNERLAAIARELVNEPDMQHTLQRVVEAAAQNLDGETWASVSLVKNRREVETPATSDDRAGRADLLQYELEQGPCLDAIWQQETFQIDDMTVDERYPRWTRAVTEETGIRSSLSLQLFTDAEQKSLGALNLYSPQPGAFDAETRAEALAFAAQAAVALRSAQTEEHLRSGMDTRNVIGMAQGILIERLKITPDQAFGVLSRLSMESNVKLREVARRLVETGEIPNHQPR</sequence>
<evidence type="ECO:0000256" key="1">
    <source>
        <dbReference type="ARBA" id="ARBA00022679"/>
    </source>
</evidence>
<keyword evidence="7" id="KW-1185">Reference proteome</keyword>
<dbReference type="OrthoDB" id="3688893at2"/>
<gene>
    <name evidence="6" type="ORF">SAMN05660642_01698</name>
</gene>
<dbReference type="SUPFAM" id="SSF52172">
    <property type="entry name" value="CheY-like"/>
    <property type="match status" value="1"/>
</dbReference>
<evidence type="ECO:0000256" key="3">
    <source>
        <dbReference type="ARBA" id="ARBA00023015"/>
    </source>
</evidence>
<proteinExistence type="predicted"/>
<reference evidence="7" key="1">
    <citation type="submission" date="2016-10" db="EMBL/GenBank/DDBJ databases">
        <authorList>
            <person name="Varghese N."/>
            <person name="Submissions S."/>
        </authorList>
    </citation>
    <scope>NUCLEOTIDE SEQUENCE [LARGE SCALE GENOMIC DNA]</scope>
    <source>
        <strain evidence="7">DSM 45419</strain>
    </source>
</reference>
<evidence type="ECO:0000313" key="7">
    <source>
        <dbReference type="Proteomes" id="UP000198680"/>
    </source>
</evidence>
<dbReference type="Pfam" id="PF03861">
    <property type="entry name" value="ANTAR"/>
    <property type="match status" value="1"/>
</dbReference>
<dbReference type="SUPFAM" id="SSF55781">
    <property type="entry name" value="GAF domain-like"/>
    <property type="match status" value="1"/>
</dbReference>
<dbReference type="InterPro" id="IPR003018">
    <property type="entry name" value="GAF"/>
</dbReference>
<evidence type="ECO:0000256" key="4">
    <source>
        <dbReference type="ARBA" id="ARBA00023163"/>
    </source>
</evidence>
<evidence type="ECO:0000313" key="6">
    <source>
        <dbReference type="EMBL" id="SDM11056.1"/>
    </source>
</evidence>
<organism evidence="6 7">
    <name type="scientific">Geodermatophilus siccatus</name>
    <dbReference type="NCBI Taxonomy" id="1137991"/>
    <lineage>
        <taxon>Bacteria</taxon>
        <taxon>Bacillati</taxon>
        <taxon>Actinomycetota</taxon>
        <taxon>Actinomycetes</taxon>
        <taxon>Geodermatophilales</taxon>
        <taxon>Geodermatophilaceae</taxon>
        <taxon>Geodermatophilus</taxon>
    </lineage>
</organism>
<dbReference type="SMART" id="SM01012">
    <property type="entry name" value="ANTAR"/>
    <property type="match status" value="1"/>
</dbReference>
<dbReference type="AlphaFoldDB" id="A0A1G9QJ87"/>
<dbReference type="InterPro" id="IPR012074">
    <property type="entry name" value="GAF_ANTAR"/>
</dbReference>
<feature type="domain" description="ANTAR" evidence="5">
    <location>
        <begin position="164"/>
        <end position="225"/>
    </location>
</feature>
<dbReference type="EMBL" id="FNHE01000003">
    <property type="protein sequence ID" value="SDM11056.1"/>
    <property type="molecule type" value="Genomic_DNA"/>
</dbReference>
<accession>A0A1G9QJ87</accession>
<name>A0A1G9QJ87_9ACTN</name>
<keyword evidence="3" id="KW-0805">Transcription regulation</keyword>
<protein>
    <submittedName>
        <fullName evidence="6">GAF domain-containing protein</fullName>
    </submittedName>
</protein>
<dbReference type="GO" id="GO:0003723">
    <property type="term" value="F:RNA binding"/>
    <property type="evidence" value="ECO:0007669"/>
    <property type="project" value="InterPro"/>
</dbReference>
<dbReference type="STRING" id="1137991.SAMN05660642_01698"/>
<dbReference type="Gene3D" id="3.30.450.40">
    <property type="match status" value="1"/>
</dbReference>
<keyword evidence="2" id="KW-0418">Kinase</keyword>
<evidence type="ECO:0000259" key="5">
    <source>
        <dbReference type="PROSITE" id="PS50921"/>
    </source>
</evidence>
<dbReference type="PROSITE" id="PS50921">
    <property type="entry name" value="ANTAR"/>
    <property type="match status" value="1"/>
</dbReference>
<dbReference type="InterPro" id="IPR036388">
    <property type="entry name" value="WH-like_DNA-bd_sf"/>
</dbReference>
<dbReference type="Proteomes" id="UP000198680">
    <property type="component" value="Unassembled WGS sequence"/>
</dbReference>
<evidence type="ECO:0000256" key="2">
    <source>
        <dbReference type="ARBA" id="ARBA00022777"/>
    </source>
</evidence>
<dbReference type="InterPro" id="IPR011006">
    <property type="entry name" value="CheY-like_superfamily"/>
</dbReference>
<dbReference type="InterPro" id="IPR029016">
    <property type="entry name" value="GAF-like_dom_sf"/>
</dbReference>
<dbReference type="GO" id="GO:0016301">
    <property type="term" value="F:kinase activity"/>
    <property type="evidence" value="ECO:0007669"/>
    <property type="project" value="UniProtKB-KW"/>
</dbReference>
<dbReference type="Pfam" id="PF13185">
    <property type="entry name" value="GAF_2"/>
    <property type="match status" value="1"/>
</dbReference>
<keyword evidence="1" id="KW-0808">Transferase</keyword>